<gene>
    <name evidence="2" type="ORF">CR513_00384</name>
</gene>
<evidence type="ECO:0000313" key="3">
    <source>
        <dbReference type="Proteomes" id="UP000257109"/>
    </source>
</evidence>
<keyword evidence="3" id="KW-1185">Reference proteome</keyword>
<accession>A0A371IHT3</accession>
<comment type="caution">
    <text evidence="2">The sequence shown here is derived from an EMBL/GenBank/DDBJ whole genome shotgun (WGS) entry which is preliminary data.</text>
</comment>
<organism evidence="2 3">
    <name type="scientific">Mucuna pruriens</name>
    <name type="common">Velvet bean</name>
    <name type="synonym">Dolichos pruriens</name>
    <dbReference type="NCBI Taxonomy" id="157652"/>
    <lineage>
        <taxon>Eukaryota</taxon>
        <taxon>Viridiplantae</taxon>
        <taxon>Streptophyta</taxon>
        <taxon>Embryophyta</taxon>
        <taxon>Tracheophyta</taxon>
        <taxon>Spermatophyta</taxon>
        <taxon>Magnoliopsida</taxon>
        <taxon>eudicotyledons</taxon>
        <taxon>Gunneridae</taxon>
        <taxon>Pentapetalae</taxon>
        <taxon>rosids</taxon>
        <taxon>fabids</taxon>
        <taxon>Fabales</taxon>
        <taxon>Fabaceae</taxon>
        <taxon>Papilionoideae</taxon>
        <taxon>50 kb inversion clade</taxon>
        <taxon>NPAAA clade</taxon>
        <taxon>indigoferoid/millettioid clade</taxon>
        <taxon>Phaseoleae</taxon>
        <taxon>Mucuna</taxon>
    </lineage>
</organism>
<evidence type="ECO:0000256" key="1">
    <source>
        <dbReference type="SAM" id="Coils"/>
    </source>
</evidence>
<dbReference type="EMBL" id="QJKJ01000060">
    <property type="protein sequence ID" value="RDY14535.1"/>
    <property type="molecule type" value="Genomic_DNA"/>
</dbReference>
<sequence>MTPCLIEDYKWCFVKTLTDQEWAWILRNSSDKTIRWYPIWNEREELDWIGLPFSQILSIVKKDPILDLCSDGVTQLKETLAEIEEEKRGLKRRLMEAHEEIEREKKTSKLRQKRAKWEEKSKAKMKGCLIATDREMCLRRDERNQALLEKRGLKERLKDSQMIEKAL</sequence>
<reference evidence="2" key="1">
    <citation type="submission" date="2018-05" db="EMBL/GenBank/DDBJ databases">
        <title>Draft genome of Mucuna pruriens seed.</title>
        <authorList>
            <person name="Nnadi N.E."/>
            <person name="Vos R."/>
            <person name="Hasami M.H."/>
            <person name="Devisetty U.K."/>
            <person name="Aguiy J.C."/>
        </authorList>
    </citation>
    <scope>NUCLEOTIDE SEQUENCE [LARGE SCALE GENOMIC DNA]</scope>
    <source>
        <strain evidence="2">JCA_2017</strain>
    </source>
</reference>
<feature type="coiled-coil region" evidence="1">
    <location>
        <begin position="66"/>
        <end position="111"/>
    </location>
</feature>
<dbReference type="Proteomes" id="UP000257109">
    <property type="component" value="Unassembled WGS sequence"/>
</dbReference>
<feature type="non-terminal residue" evidence="2">
    <location>
        <position position="1"/>
    </location>
</feature>
<dbReference type="AlphaFoldDB" id="A0A371IHT3"/>
<keyword evidence="1" id="KW-0175">Coiled coil</keyword>
<name>A0A371IHT3_MUCPR</name>
<protein>
    <submittedName>
        <fullName evidence="2">Uncharacterized protein</fullName>
    </submittedName>
</protein>
<proteinExistence type="predicted"/>
<evidence type="ECO:0000313" key="2">
    <source>
        <dbReference type="EMBL" id="RDY14535.1"/>
    </source>
</evidence>